<evidence type="ECO:0000313" key="8">
    <source>
        <dbReference type="EMBL" id="KAE8099820.1"/>
    </source>
</evidence>
<protein>
    <recommendedName>
        <fullName evidence="7">Peptidase A1 domain-containing protein</fullName>
    </recommendedName>
</protein>
<evidence type="ECO:0000256" key="4">
    <source>
        <dbReference type="ARBA" id="ARBA00022801"/>
    </source>
</evidence>
<dbReference type="PANTHER" id="PTHR47967">
    <property type="entry name" value="OS07G0603500 PROTEIN-RELATED"/>
    <property type="match status" value="1"/>
</dbReference>
<dbReference type="InterPro" id="IPR021109">
    <property type="entry name" value="Peptidase_aspartic_dom_sf"/>
</dbReference>
<dbReference type="InterPro" id="IPR033121">
    <property type="entry name" value="PEPTIDASE_A1"/>
</dbReference>
<dbReference type="EMBL" id="CM017327">
    <property type="protein sequence ID" value="KAE8099820.1"/>
    <property type="molecule type" value="Genomic_DNA"/>
</dbReference>
<comment type="similarity">
    <text evidence="1">Belongs to the peptidase A1 family.</text>
</comment>
<gene>
    <name evidence="8" type="ORF">FH972_017773</name>
</gene>
<dbReference type="InterPro" id="IPR032861">
    <property type="entry name" value="TAXi_N"/>
</dbReference>
<evidence type="ECO:0000313" key="9">
    <source>
        <dbReference type="Proteomes" id="UP000327013"/>
    </source>
</evidence>
<dbReference type="PANTHER" id="PTHR47967:SF69">
    <property type="entry name" value="ASPARTIC PROTEINASE NANA, CHLOROPLAST"/>
    <property type="match status" value="1"/>
</dbReference>
<feature type="domain" description="Peptidase A1" evidence="7">
    <location>
        <begin position="110"/>
        <end position="465"/>
    </location>
</feature>
<name>A0A5N6RNU5_9ROSI</name>
<evidence type="ECO:0000256" key="6">
    <source>
        <dbReference type="PIRSR" id="PIRSR601461-1"/>
    </source>
</evidence>
<dbReference type="OrthoDB" id="2747330at2759"/>
<proteinExistence type="inferred from homology"/>
<dbReference type="Proteomes" id="UP000327013">
    <property type="component" value="Chromosome 7"/>
</dbReference>
<evidence type="ECO:0000259" key="7">
    <source>
        <dbReference type="PROSITE" id="PS51767"/>
    </source>
</evidence>
<feature type="active site" evidence="6">
    <location>
        <position position="128"/>
    </location>
</feature>
<dbReference type="GO" id="GO:0006508">
    <property type="term" value="P:proteolysis"/>
    <property type="evidence" value="ECO:0007669"/>
    <property type="project" value="UniProtKB-KW"/>
</dbReference>
<dbReference type="CDD" id="cd05476">
    <property type="entry name" value="pepsin_A_like_plant"/>
    <property type="match status" value="1"/>
</dbReference>
<keyword evidence="2" id="KW-0645">Protease</keyword>
<dbReference type="Pfam" id="PF14543">
    <property type="entry name" value="TAXi_N"/>
    <property type="match status" value="1"/>
</dbReference>
<keyword evidence="4" id="KW-0378">Hydrolase</keyword>
<evidence type="ECO:0000256" key="5">
    <source>
        <dbReference type="ARBA" id="ARBA00023180"/>
    </source>
</evidence>
<evidence type="ECO:0000256" key="2">
    <source>
        <dbReference type="ARBA" id="ARBA00022670"/>
    </source>
</evidence>
<feature type="active site" evidence="6">
    <location>
        <position position="348"/>
    </location>
</feature>
<dbReference type="SUPFAM" id="SSF50630">
    <property type="entry name" value="Acid proteases"/>
    <property type="match status" value="1"/>
</dbReference>
<dbReference type="GO" id="GO:0004190">
    <property type="term" value="F:aspartic-type endopeptidase activity"/>
    <property type="evidence" value="ECO:0007669"/>
    <property type="project" value="UniProtKB-KW"/>
</dbReference>
<dbReference type="PROSITE" id="PS51767">
    <property type="entry name" value="PEPTIDASE_A1"/>
    <property type="match status" value="1"/>
</dbReference>
<evidence type="ECO:0000256" key="1">
    <source>
        <dbReference type="ARBA" id="ARBA00007447"/>
    </source>
</evidence>
<dbReference type="InterPro" id="IPR034161">
    <property type="entry name" value="Pepsin-like_plant"/>
</dbReference>
<dbReference type="InterPro" id="IPR001461">
    <property type="entry name" value="Aspartic_peptidase_A1"/>
</dbReference>
<dbReference type="Pfam" id="PF14541">
    <property type="entry name" value="TAXi_C"/>
    <property type="match status" value="1"/>
</dbReference>
<dbReference type="PRINTS" id="PR00792">
    <property type="entry name" value="PEPSIN"/>
</dbReference>
<organism evidence="8 9">
    <name type="scientific">Carpinus fangiana</name>
    <dbReference type="NCBI Taxonomy" id="176857"/>
    <lineage>
        <taxon>Eukaryota</taxon>
        <taxon>Viridiplantae</taxon>
        <taxon>Streptophyta</taxon>
        <taxon>Embryophyta</taxon>
        <taxon>Tracheophyta</taxon>
        <taxon>Spermatophyta</taxon>
        <taxon>Magnoliopsida</taxon>
        <taxon>eudicotyledons</taxon>
        <taxon>Gunneridae</taxon>
        <taxon>Pentapetalae</taxon>
        <taxon>rosids</taxon>
        <taxon>fabids</taxon>
        <taxon>Fagales</taxon>
        <taxon>Betulaceae</taxon>
        <taxon>Carpinus</taxon>
    </lineage>
</organism>
<dbReference type="FunFam" id="2.40.70.10:FF:000033">
    <property type="entry name" value="Aspartyl protease family protein"/>
    <property type="match status" value="1"/>
</dbReference>
<keyword evidence="9" id="KW-1185">Reference proteome</keyword>
<dbReference type="Gene3D" id="2.40.70.10">
    <property type="entry name" value="Acid Proteases"/>
    <property type="match status" value="2"/>
</dbReference>
<accession>A0A5N6RNU5</accession>
<reference evidence="8 9" key="1">
    <citation type="submission" date="2019-06" db="EMBL/GenBank/DDBJ databases">
        <title>A chromosomal-level reference genome of Carpinus fangiana (Coryloideae, Betulaceae).</title>
        <authorList>
            <person name="Yang X."/>
            <person name="Wang Z."/>
            <person name="Zhang L."/>
            <person name="Hao G."/>
            <person name="Liu J."/>
            <person name="Yang Y."/>
        </authorList>
    </citation>
    <scope>NUCLEOTIDE SEQUENCE [LARGE SCALE GENOMIC DNA]</scope>
    <source>
        <strain evidence="8">Cfa_2016G</strain>
        <tissue evidence="8">Leaf</tissue>
    </source>
</reference>
<sequence length="470" mass="51749">MIEWRPISLLVIFFLSVGFDFHGFLFTHANPIRLELIHRDNPLLIGQLPRPKQTQLERFKELVRNDITRHRIISYKRGQWGASGRRNDLELEASIEMPMHSGADFGTGQYFVEVKVGKPAQQFLLIADTASELMWVNCRHGCGNKCGTHKRLFHADRSSSFRPVPCASEMCKVGLADLFRSPKCPSPSTPCGYEFSYVDGSVALGFFANDTITVNLTNGRKMMLDNMLIGCTESTKGQGFLGADGVLGLGYANYTFATTAAKKFGGKFSYCLVDHLSPKNISNYLVFGGERNHSKHSLVGNVQYTKLLLGVIPPFYAVSVSGISIGGKMLNITPSVWDVNAGGGTIIDSGTSLTLLAEPAYTPVMMALELAVSAYDRLVSDDGPFEYCFDSTKFNESLVPKFAFHFADGARFEPPVKSYIIDVAPQRKCLGFVPASWPGTSIIGNIMQQNHLWEFDLGCHKVGFAPSSCT</sequence>
<evidence type="ECO:0000256" key="3">
    <source>
        <dbReference type="ARBA" id="ARBA00022750"/>
    </source>
</evidence>
<keyword evidence="3" id="KW-0064">Aspartyl protease</keyword>
<dbReference type="InterPro" id="IPR032799">
    <property type="entry name" value="TAXi_C"/>
</dbReference>
<dbReference type="AlphaFoldDB" id="A0A5N6RNU5"/>
<keyword evidence="5" id="KW-0325">Glycoprotein</keyword>
<dbReference type="InterPro" id="IPR051708">
    <property type="entry name" value="Plant_Aspart_Prot_A1"/>
</dbReference>